<dbReference type="GO" id="GO:0017136">
    <property type="term" value="F:histone deacetylase activity, NAD-dependent"/>
    <property type="evidence" value="ECO:0007669"/>
    <property type="project" value="TreeGrafter"/>
</dbReference>
<feature type="active site" description="Proton acceptor" evidence="4">
    <location>
        <position position="126"/>
    </location>
</feature>
<dbReference type="InterPro" id="IPR026590">
    <property type="entry name" value="Ssirtuin_cat_dom"/>
</dbReference>
<dbReference type="SUPFAM" id="SSF52467">
    <property type="entry name" value="DHS-like NAD/FAD-binding domain"/>
    <property type="match status" value="1"/>
</dbReference>
<dbReference type="InParanoid" id="A0A177BSS9"/>
<sequence length="280" mass="30795">MSEAEDNDDFARLAGLLRKSPRIVCIVGAGLSAPSGLATWRGTNGLWNDEDIRSLASPKRFAEDPVTVWSFYGERLLESLAAQPNAAHHALAALASWHDGWLTVNQNVDGLLERTSHPVSRLLSIHGFLQLVRCTVCDYNIYVRTMEDLPFLASLSTASNRSQFTLSDLPHCPACTKLLRPGVVWFGERLAAGAPDNIESLLEDGIDLVIAAGTSLKVHPAAEWVHRAQADGASIAIIDLDDNHEMVDDLDTGDLFFKQDTTIVLPEVLNLLRSYWNIRI</sequence>
<dbReference type="GO" id="GO:0070403">
    <property type="term" value="F:NAD+ binding"/>
    <property type="evidence" value="ECO:0007669"/>
    <property type="project" value="InterPro"/>
</dbReference>
<dbReference type="EMBL" id="KV441578">
    <property type="protein sequence ID" value="OAF98462.1"/>
    <property type="molecule type" value="Genomic_DNA"/>
</dbReference>
<feature type="binding site" evidence="4">
    <location>
        <position position="137"/>
    </location>
    <ligand>
        <name>Zn(2+)</name>
        <dbReference type="ChEBI" id="CHEBI:29105"/>
    </ligand>
</feature>
<evidence type="ECO:0000313" key="7">
    <source>
        <dbReference type="Proteomes" id="UP000077069"/>
    </source>
</evidence>
<feature type="binding site" evidence="4">
    <location>
        <position position="175"/>
    </location>
    <ligand>
        <name>Zn(2+)</name>
        <dbReference type="ChEBI" id="CHEBI:29105"/>
    </ligand>
</feature>
<feature type="binding site" evidence="4">
    <location>
        <position position="134"/>
    </location>
    <ligand>
        <name>Zn(2+)</name>
        <dbReference type="ChEBI" id="CHEBI:29105"/>
    </ligand>
</feature>
<dbReference type="RefSeq" id="XP_018028828.1">
    <property type="nucleotide sequence ID" value="XM_018175940.1"/>
</dbReference>
<dbReference type="PROSITE" id="PS50305">
    <property type="entry name" value="SIRTUIN"/>
    <property type="match status" value="1"/>
</dbReference>
<proteinExistence type="inferred from homology"/>
<dbReference type="InterPro" id="IPR050134">
    <property type="entry name" value="NAD-dep_sirtuin_deacylases"/>
</dbReference>
<dbReference type="InterPro" id="IPR003000">
    <property type="entry name" value="Sirtuin"/>
</dbReference>
<comment type="similarity">
    <text evidence="1">Belongs to the sirtuin family. Class I subfamily.</text>
</comment>
<accession>A0A177BSS9</accession>
<dbReference type="InterPro" id="IPR029035">
    <property type="entry name" value="DHS-like_NAD/FAD-binding_dom"/>
</dbReference>
<evidence type="ECO:0000256" key="3">
    <source>
        <dbReference type="ARBA" id="ARBA00023027"/>
    </source>
</evidence>
<gene>
    <name evidence="6" type="ORF">CC84DRAFT_1132635</name>
</gene>
<dbReference type="PANTHER" id="PTHR11085">
    <property type="entry name" value="NAD-DEPENDENT PROTEIN DEACYLASE SIRTUIN-5, MITOCHONDRIAL-RELATED"/>
    <property type="match status" value="1"/>
</dbReference>
<dbReference type="OrthoDB" id="424302at2759"/>
<keyword evidence="4" id="KW-0479">Metal-binding</keyword>
<dbReference type="PANTHER" id="PTHR11085:SF10">
    <property type="entry name" value="NAD-DEPENDENT PROTEIN DEACYLASE SIRTUIN-5, MITOCHONDRIAL-RELATED"/>
    <property type="match status" value="1"/>
</dbReference>
<evidence type="ECO:0000256" key="1">
    <source>
        <dbReference type="ARBA" id="ARBA00006924"/>
    </source>
</evidence>
<evidence type="ECO:0000256" key="2">
    <source>
        <dbReference type="ARBA" id="ARBA00022679"/>
    </source>
</evidence>
<dbReference type="GeneID" id="28759426"/>
<dbReference type="STRING" id="1460663.A0A177BSS9"/>
<keyword evidence="7" id="KW-1185">Reference proteome</keyword>
<dbReference type="Gene3D" id="3.30.1600.10">
    <property type="entry name" value="SIR2/SIRT2 'Small Domain"/>
    <property type="match status" value="1"/>
</dbReference>
<keyword evidence="4" id="KW-0862">Zinc</keyword>
<feature type="binding site" evidence="4">
    <location>
        <position position="172"/>
    </location>
    <ligand>
        <name>Zn(2+)</name>
        <dbReference type="ChEBI" id="CHEBI:29105"/>
    </ligand>
</feature>
<keyword evidence="2" id="KW-0808">Transferase</keyword>
<evidence type="ECO:0000313" key="6">
    <source>
        <dbReference type="EMBL" id="OAF98462.1"/>
    </source>
</evidence>
<dbReference type="Pfam" id="PF02146">
    <property type="entry name" value="SIR2"/>
    <property type="match status" value="1"/>
</dbReference>
<keyword evidence="3" id="KW-0520">NAD</keyword>
<dbReference type="InterPro" id="IPR026591">
    <property type="entry name" value="Sirtuin_cat_small_dom_sf"/>
</dbReference>
<feature type="domain" description="Deacetylase sirtuin-type" evidence="5">
    <location>
        <begin position="3"/>
        <end position="275"/>
    </location>
</feature>
<dbReference type="GO" id="GO:0046872">
    <property type="term" value="F:metal ion binding"/>
    <property type="evidence" value="ECO:0007669"/>
    <property type="project" value="UniProtKB-KW"/>
</dbReference>
<dbReference type="Proteomes" id="UP000077069">
    <property type="component" value="Unassembled WGS sequence"/>
</dbReference>
<evidence type="ECO:0000256" key="4">
    <source>
        <dbReference type="PROSITE-ProRule" id="PRU00236"/>
    </source>
</evidence>
<dbReference type="Gene3D" id="3.40.50.1220">
    <property type="entry name" value="TPP-binding domain"/>
    <property type="match status" value="1"/>
</dbReference>
<protein>
    <submittedName>
        <fullName evidence="6">DHS-like NAD/FAD-binding domain-containing protein</fullName>
    </submittedName>
</protein>
<dbReference type="AlphaFoldDB" id="A0A177BSS9"/>
<evidence type="ECO:0000259" key="5">
    <source>
        <dbReference type="PROSITE" id="PS50305"/>
    </source>
</evidence>
<dbReference type="GO" id="GO:0005634">
    <property type="term" value="C:nucleus"/>
    <property type="evidence" value="ECO:0007669"/>
    <property type="project" value="TreeGrafter"/>
</dbReference>
<name>A0A177BSS9_9PLEO</name>
<reference evidence="6 7" key="1">
    <citation type="submission" date="2016-05" db="EMBL/GenBank/DDBJ databases">
        <title>Comparative analysis of secretome profiles of manganese(II)-oxidizing ascomycete fungi.</title>
        <authorList>
            <consortium name="DOE Joint Genome Institute"/>
            <person name="Zeiner C.A."/>
            <person name="Purvine S.O."/>
            <person name="Zink E.M."/>
            <person name="Wu S."/>
            <person name="Pasa-Tolic L."/>
            <person name="Chaput D.L."/>
            <person name="Haridas S."/>
            <person name="Grigoriev I.V."/>
            <person name="Santelli C.M."/>
            <person name="Hansel C.M."/>
        </authorList>
    </citation>
    <scope>NUCLEOTIDE SEQUENCE [LARGE SCALE GENOMIC DNA]</scope>
    <source>
        <strain evidence="6 7">AP3s5-JAC2a</strain>
    </source>
</reference>
<organism evidence="6 7">
    <name type="scientific">Paraphaeosphaeria sporulosa</name>
    <dbReference type="NCBI Taxonomy" id="1460663"/>
    <lineage>
        <taxon>Eukaryota</taxon>
        <taxon>Fungi</taxon>
        <taxon>Dikarya</taxon>
        <taxon>Ascomycota</taxon>
        <taxon>Pezizomycotina</taxon>
        <taxon>Dothideomycetes</taxon>
        <taxon>Pleosporomycetidae</taxon>
        <taxon>Pleosporales</taxon>
        <taxon>Massarineae</taxon>
        <taxon>Didymosphaeriaceae</taxon>
        <taxon>Paraphaeosphaeria</taxon>
    </lineage>
</organism>